<keyword evidence="4 7" id="KW-0812">Transmembrane</keyword>
<comment type="caution">
    <text evidence="9">The sequence shown here is derived from an EMBL/GenBank/DDBJ whole genome shotgun (WGS) entry which is preliminary data.</text>
</comment>
<dbReference type="Pfam" id="PF07690">
    <property type="entry name" value="MFS_1"/>
    <property type="match status" value="1"/>
</dbReference>
<sequence length="406" mass="44450">MFTKLQATLNRYPKQFWLLVGGMLISMLGATMIWPFLLIYASKRLAMPLTQIATLMTINAVVGVAFTFVAGPVTDKFGRKWVMVFGLLINASMYLFMMRADSYAIFAILMAFSGAATPLYRIGADAMIADLIPELERLEAFALIRMAKNVGVSMGPAIGGILAAISYDITFISAAVGMTIFGLLLVFFAKETLPAHETSSTISEDSTGKLGYRYILRDKAFIAMIAIYSLGWTTAALMWVILPVYANQNYGIPENIYGLIPTTNALIVIFFQVTVSRKTKRYRPLPIMALGMAFYAIGTGSVALGSGFWGFWTSIVIITIGELIIVPTSSAYVANLAHPDMRGRYMGLYNLAWSFARGVGPVMGGWLSDSFGPVTIWYGGLFVGSISAFGLLLLAMRQRQKELQTV</sequence>
<dbReference type="Gene3D" id="1.20.1250.20">
    <property type="entry name" value="MFS general substrate transporter like domains"/>
    <property type="match status" value="1"/>
</dbReference>
<feature type="domain" description="Major facilitator superfamily (MFS) profile" evidence="8">
    <location>
        <begin position="15"/>
        <end position="402"/>
    </location>
</feature>
<gene>
    <name evidence="9" type="ORF">H8E29_05615</name>
</gene>
<dbReference type="InterPro" id="IPR036259">
    <property type="entry name" value="MFS_trans_sf"/>
</dbReference>
<evidence type="ECO:0000259" key="8">
    <source>
        <dbReference type="PROSITE" id="PS50850"/>
    </source>
</evidence>
<evidence type="ECO:0000256" key="6">
    <source>
        <dbReference type="ARBA" id="ARBA00023136"/>
    </source>
</evidence>
<feature type="transmembrane region" description="Helical" evidence="7">
    <location>
        <begin position="315"/>
        <end position="336"/>
    </location>
</feature>
<evidence type="ECO:0000256" key="7">
    <source>
        <dbReference type="SAM" id="Phobius"/>
    </source>
</evidence>
<feature type="transmembrane region" description="Helical" evidence="7">
    <location>
        <begin position="220"/>
        <end position="244"/>
    </location>
</feature>
<dbReference type="InterPro" id="IPR020846">
    <property type="entry name" value="MFS_dom"/>
</dbReference>
<protein>
    <submittedName>
        <fullName evidence="9">MFS transporter</fullName>
    </submittedName>
</protein>
<feature type="transmembrane region" description="Helical" evidence="7">
    <location>
        <begin position="348"/>
        <end position="368"/>
    </location>
</feature>
<dbReference type="InterPro" id="IPR050171">
    <property type="entry name" value="MFS_Transporters"/>
</dbReference>
<name>A0A8J6TIW0_9CHLR</name>
<comment type="subcellular location">
    <subcellularLocation>
        <location evidence="1">Cell membrane</location>
        <topology evidence="1">Multi-pass membrane protein</topology>
    </subcellularLocation>
</comment>
<evidence type="ECO:0000313" key="10">
    <source>
        <dbReference type="Proteomes" id="UP000614469"/>
    </source>
</evidence>
<dbReference type="PANTHER" id="PTHR23517:SF2">
    <property type="entry name" value="MULTIDRUG RESISTANCE PROTEIN MDTH"/>
    <property type="match status" value="1"/>
</dbReference>
<feature type="transmembrane region" description="Helical" evidence="7">
    <location>
        <begin position="256"/>
        <end position="275"/>
    </location>
</feature>
<dbReference type="GO" id="GO:0005886">
    <property type="term" value="C:plasma membrane"/>
    <property type="evidence" value="ECO:0007669"/>
    <property type="project" value="UniProtKB-SubCell"/>
</dbReference>
<dbReference type="GO" id="GO:0022857">
    <property type="term" value="F:transmembrane transporter activity"/>
    <property type="evidence" value="ECO:0007669"/>
    <property type="project" value="InterPro"/>
</dbReference>
<dbReference type="InterPro" id="IPR011701">
    <property type="entry name" value="MFS"/>
</dbReference>
<dbReference type="InterPro" id="IPR001958">
    <property type="entry name" value="Tet-R_TetA/multi-R_MdtG-like"/>
</dbReference>
<keyword evidence="3" id="KW-1003">Cell membrane</keyword>
<feature type="transmembrane region" description="Helical" evidence="7">
    <location>
        <begin position="103"/>
        <end position="122"/>
    </location>
</feature>
<keyword evidence="2" id="KW-0813">Transport</keyword>
<dbReference type="CDD" id="cd17329">
    <property type="entry name" value="MFS_MdtH_MDR_like"/>
    <property type="match status" value="1"/>
</dbReference>
<proteinExistence type="predicted"/>
<evidence type="ECO:0000256" key="3">
    <source>
        <dbReference type="ARBA" id="ARBA00022475"/>
    </source>
</evidence>
<dbReference type="SUPFAM" id="SSF103473">
    <property type="entry name" value="MFS general substrate transporter"/>
    <property type="match status" value="1"/>
</dbReference>
<feature type="transmembrane region" description="Helical" evidence="7">
    <location>
        <begin position="287"/>
        <end position="309"/>
    </location>
</feature>
<feature type="transmembrane region" description="Helical" evidence="7">
    <location>
        <begin position="171"/>
        <end position="189"/>
    </location>
</feature>
<organism evidence="9 10">
    <name type="scientific">Candidatus Desulfolinea nitratireducens</name>
    <dbReference type="NCBI Taxonomy" id="2841698"/>
    <lineage>
        <taxon>Bacteria</taxon>
        <taxon>Bacillati</taxon>
        <taxon>Chloroflexota</taxon>
        <taxon>Anaerolineae</taxon>
        <taxon>Anaerolineales</taxon>
        <taxon>Anaerolineales incertae sedis</taxon>
        <taxon>Candidatus Desulfolinea</taxon>
    </lineage>
</organism>
<keyword evidence="5 7" id="KW-1133">Transmembrane helix</keyword>
<feature type="transmembrane region" description="Helical" evidence="7">
    <location>
        <begin position="16"/>
        <end position="37"/>
    </location>
</feature>
<feature type="transmembrane region" description="Helical" evidence="7">
    <location>
        <begin position="374"/>
        <end position="395"/>
    </location>
</feature>
<accession>A0A8J6TIW0</accession>
<dbReference type="Proteomes" id="UP000614469">
    <property type="component" value="Unassembled WGS sequence"/>
</dbReference>
<evidence type="ECO:0000256" key="5">
    <source>
        <dbReference type="ARBA" id="ARBA00022989"/>
    </source>
</evidence>
<dbReference type="PROSITE" id="PS50850">
    <property type="entry name" value="MFS"/>
    <property type="match status" value="1"/>
</dbReference>
<dbReference type="PANTHER" id="PTHR23517">
    <property type="entry name" value="RESISTANCE PROTEIN MDTM, PUTATIVE-RELATED-RELATED"/>
    <property type="match status" value="1"/>
</dbReference>
<feature type="transmembrane region" description="Helical" evidence="7">
    <location>
        <begin position="49"/>
        <end position="69"/>
    </location>
</feature>
<dbReference type="EMBL" id="JACNJN010000077">
    <property type="protein sequence ID" value="MBC8334722.1"/>
    <property type="molecule type" value="Genomic_DNA"/>
</dbReference>
<evidence type="ECO:0000256" key="1">
    <source>
        <dbReference type="ARBA" id="ARBA00004651"/>
    </source>
</evidence>
<dbReference type="PRINTS" id="PR01035">
    <property type="entry name" value="TCRTETA"/>
</dbReference>
<dbReference type="AlphaFoldDB" id="A0A8J6TIW0"/>
<evidence type="ECO:0000256" key="2">
    <source>
        <dbReference type="ARBA" id="ARBA00022448"/>
    </source>
</evidence>
<feature type="transmembrane region" description="Helical" evidence="7">
    <location>
        <begin position="143"/>
        <end position="165"/>
    </location>
</feature>
<evidence type="ECO:0000256" key="4">
    <source>
        <dbReference type="ARBA" id="ARBA00022692"/>
    </source>
</evidence>
<evidence type="ECO:0000313" key="9">
    <source>
        <dbReference type="EMBL" id="MBC8334722.1"/>
    </source>
</evidence>
<keyword evidence="6 7" id="KW-0472">Membrane</keyword>
<reference evidence="9 10" key="1">
    <citation type="submission" date="2020-08" db="EMBL/GenBank/DDBJ databases">
        <title>Bridging the membrane lipid divide: bacteria of the FCB group superphylum have the potential to synthesize archaeal ether lipids.</title>
        <authorList>
            <person name="Villanueva L."/>
            <person name="Von Meijenfeldt F.A.B."/>
            <person name="Westbye A.B."/>
            <person name="Yadav S."/>
            <person name="Hopmans E.C."/>
            <person name="Dutilh B.E."/>
            <person name="Sinninghe Damste J.S."/>
        </authorList>
    </citation>
    <scope>NUCLEOTIDE SEQUENCE [LARGE SCALE GENOMIC DNA]</scope>
    <source>
        <strain evidence="9">NIOZ-UU36</strain>
    </source>
</reference>
<feature type="transmembrane region" description="Helical" evidence="7">
    <location>
        <begin position="81"/>
        <end position="97"/>
    </location>
</feature>